<feature type="transmembrane region" description="Helical" evidence="1">
    <location>
        <begin position="12"/>
        <end position="36"/>
    </location>
</feature>
<dbReference type="GO" id="GO:0016020">
    <property type="term" value="C:membrane"/>
    <property type="evidence" value="ECO:0007669"/>
    <property type="project" value="InterPro"/>
</dbReference>
<name>A0A345UBP8_9FLOR</name>
<dbReference type="SUPFAM" id="SSF81343">
    <property type="entry name" value="Fumarate reductase respiratory complex transmembrane subunits"/>
    <property type="match status" value="1"/>
</dbReference>
<dbReference type="Gene3D" id="1.20.1300.10">
    <property type="entry name" value="Fumarate reductase/succinate dehydrogenase, transmembrane subunit"/>
    <property type="match status" value="1"/>
</dbReference>
<keyword evidence="1" id="KW-0472">Membrane</keyword>
<geneLocation type="mitochondrion" evidence="2"/>
<gene>
    <name evidence="2" type="primary">sdh4</name>
</gene>
<dbReference type="EMBL" id="MH396025">
    <property type="protein sequence ID" value="AXI97884.1"/>
    <property type="molecule type" value="Genomic_DNA"/>
</dbReference>
<dbReference type="AlphaFoldDB" id="A0A345UBP8"/>
<sequence>MFNVHWLLLRLAGLFVFEGILVDIEIIILISGFLLLHINLGLQTILNDYIHIKRIKITLLILTRLSNIEVSRYILELIL</sequence>
<organism evidence="2">
    <name type="scientific">Melanthalia intermedia</name>
    <dbReference type="NCBI Taxonomy" id="172989"/>
    <lineage>
        <taxon>Eukaryota</taxon>
        <taxon>Rhodophyta</taxon>
        <taxon>Florideophyceae</taxon>
        <taxon>Rhodymeniophycidae</taxon>
        <taxon>Gracilariales</taxon>
        <taxon>Gracilariaceae</taxon>
        <taxon>Melanthalia</taxon>
    </lineage>
</organism>
<evidence type="ECO:0000313" key="2">
    <source>
        <dbReference type="EMBL" id="AXI97884.1"/>
    </source>
</evidence>
<proteinExistence type="predicted"/>
<keyword evidence="1" id="KW-0812">Transmembrane</keyword>
<dbReference type="InterPro" id="IPR034804">
    <property type="entry name" value="SQR/QFR_C/D"/>
</dbReference>
<dbReference type="GeneID" id="37624713"/>
<accession>A0A345UBP8</accession>
<keyword evidence="2" id="KW-0496">Mitochondrion</keyword>
<protein>
    <submittedName>
        <fullName evidence="2">Succinate dehydrogenase subunit 4</fullName>
    </submittedName>
</protein>
<dbReference type="RefSeq" id="YP_009511957.1">
    <property type="nucleotide sequence ID" value="NC_039152.1"/>
</dbReference>
<keyword evidence="1" id="KW-1133">Transmembrane helix</keyword>
<reference evidence="2" key="1">
    <citation type="submission" date="2018-05" db="EMBL/GenBank/DDBJ databases">
        <title>Organellar genomes of Gracilariaceae.</title>
        <authorList>
            <person name="Iha C."/>
            <person name="Oliveira M.C."/>
        </authorList>
    </citation>
    <scope>NUCLEOTIDE SEQUENCE</scope>
</reference>
<evidence type="ECO:0000256" key="1">
    <source>
        <dbReference type="SAM" id="Phobius"/>
    </source>
</evidence>